<reference evidence="1 2" key="1">
    <citation type="submission" date="2017-08" db="EMBL/GenBank/DDBJ databases">
        <title>Virgibacillus indicus sp. nov. and Virgibacillus profoundi sp. nov, two moderately halophilic bacteria isolated from marine sediment by using the Microfluidic Streak Plate.</title>
        <authorList>
            <person name="Xu B."/>
            <person name="Hu B."/>
            <person name="Wang J."/>
            <person name="Zhu Y."/>
            <person name="Huang L."/>
            <person name="Du W."/>
            <person name="Huang Y."/>
        </authorList>
    </citation>
    <scope>NUCLEOTIDE SEQUENCE [LARGE SCALE GENOMIC DNA]</scope>
    <source>
        <strain evidence="1 2">IO3-P2-C2</strain>
    </source>
</reference>
<dbReference type="PANTHER" id="PTHR11122:SF13">
    <property type="entry name" value="GLUCOSE-6-PHOSPHATE 1-EPIMERASE"/>
    <property type="match status" value="1"/>
</dbReference>
<dbReference type="Pfam" id="PF01263">
    <property type="entry name" value="Aldose_epim"/>
    <property type="match status" value="1"/>
</dbReference>
<dbReference type="GO" id="GO:0030246">
    <property type="term" value="F:carbohydrate binding"/>
    <property type="evidence" value="ECO:0007669"/>
    <property type="project" value="InterPro"/>
</dbReference>
<name>A0A265NA02_9BACI</name>
<accession>A0A265NA02</accession>
<dbReference type="InterPro" id="IPR008183">
    <property type="entry name" value="Aldose_1/G6P_1-epimerase"/>
</dbReference>
<dbReference type="RefSeq" id="WP_094886043.1">
    <property type="nucleotide sequence ID" value="NZ_NPMS01000005.1"/>
</dbReference>
<organism evidence="1 2">
    <name type="scientific">Virgibacillus indicus</name>
    <dbReference type="NCBI Taxonomy" id="2024554"/>
    <lineage>
        <taxon>Bacteria</taxon>
        <taxon>Bacillati</taxon>
        <taxon>Bacillota</taxon>
        <taxon>Bacilli</taxon>
        <taxon>Bacillales</taxon>
        <taxon>Bacillaceae</taxon>
        <taxon>Virgibacillus</taxon>
    </lineage>
</organism>
<dbReference type="CDD" id="cd09024">
    <property type="entry name" value="Aldose_epim_lacX"/>
    <property type="match status" value="1"/>
</dbReference>
<dbReference type="PANTHER" id="PTHR11122">
    <property type="entry name" value="APOSPORY-ASSOCIATED PROTEIN C-RELATED"/>
    <property type="match status" value="1"/>
</dbReference>
<dbReference type="EMBL" id="NPMS01000005">
    <property type="protein sequence ID" value="OZU88304.1"/>
    <property type="molecule type" value="Genomic_DNA"/>
</dbReference>
<keyword evidence="2" id="KW-1185">Reference proteome</keyword>
<dbReference type="Proteomes" id="UP000216498">
    <property type="component" value="Unassembled WGS sequence"/>
</dbReference>
<dbReference type="InterPro" id="IPR014718">
    <property type="entry name" value="GH-type_carb-bd"/>
</dbReference>
<evidence type="ECO:0000313" key="1">
    <source>
        <dbReference type="EMBL" id="OZU88304.1"/>
    </source>
</evidence>
<dbReference type="OrthoDB" id="9795355at2"/>
<protein>
    <submittedName>
        <fullName evidence="1">Aldose epimerase</fullName>
    </submittedName>
</protein>
<dbReference type="InterPro" id="IPR037481">
    <property type="entry name" value="LacX"/>
</dbReference>
<dbReference type="InterPro" id="IPR011013">
    <property type="entry name" value="Gal_mutarotase_sf_dom"/>
</dbReference>
<proteinExistence type="predicted"/>
<dbReference type="GO" id="GO:0005975">
    <property type="term" value="P:carbohydrate metabolic process"/>
    <property type="evidence" value="ECO:0007669"/>
    <property type="project" value="InterPro"/>
</dbReference>
<gene>
    <name evidence="1" type="ORF">CIL03_11660</name>
</gene>
<evidence type="ECO:0000313" key="2">
    <source>
        <dbReference type="Proteomes" id="UP000216498"/>
    </source>
</evidence>
<comment type="caution">
    <text evidence="1">The sequence shown here is derived from an EMBL/GenBank/DDBJ whole genome shotgun (WGS) entry which is preliminary data.</text>
</comment>
<sequence>MIIIENNWLEAGISLHGAEVREVKHKKNGLSYMWTGDERYWGRVSPVLFPIVGRLKKDQYQLESKTYSMKQHGFLRDVEFEVAEQKADEVSFVFHSEGKFTDIYPYEFRAVIHYELKEDSLMIGWEITNVNNDEMYFSIGGHPAFRVPLLEGESLEEYRLTLNPAKNKAAKEYELKDSFIQEKGVSGHKSIKLAASLFKNDALIYGNIDLVTLESGNHGVEVTMKDFPFAGIWSKYNKQDGTIAPFICIEPWYGIADTVNTTGNLKEKFGINKLEPGGTFRSEYGIRFK</sequence>
<dbReference type="SUPFAM" id="SSF74650">
    <property type="entry name" value="Galactose mutarotase-like"/>
    <property type="match status" value="1"/>
</dbReference>
<dbReference type="AlphaFoldDB" id="A0A265NA02"/>
<dbReference type="GO" id="GO:0016853">
    <property type="term" value="F:isomerase activity"/>
    <property type="evidence" value="ECO:0007669"/>
    <property type="project" value="InterPro"/>
</dbReference>
<dbReference type="Gene3D" id="2.70.98.10">
    <property type="match status" value="1"/>
</dbReference>